<proteinExistence type="predicted"/>
<sequence>LLLKINKPISINELIQLIKCKEEKLLEILNVLVFQDILISFEFRQVSYVSLNMPYFGTIKARSNQYLNQFLKSFNYQHYKRKIASMEQVEKELEQILILNEYD</sequence>
<accession>A0A146K4Q4</accession>
<dbReference type="AlphaFoldDB" id="A0A146K4Q4"/>
<reference evidence="1" key="1">
    <citation type="submission" date="2015-07" db="EMBL/GenBank/DDBJ databases">
        <title>Adaptation to a free-living lifestyle via gene acquisitions in the diplomonad Trepomonas sp. PC1.</title>
        <authorList>
            <person name="Xu F."/>
            <person name="Jerlstrom-Hultqvist J."/>
            <person name="Kolisko M."/>
            <person name="Simpson A.G.B."/>
            <person name="Roger A.J."/>
            <person name="Svard S.G."/>
            <person name="Andersson J.O."/>
        </authorList>
    </citation>
    <scope>NUCLEOTIDE SEQUENCE</scope>
    <source>
        <strain evidence="1">PC1</strain>
    </source>
</reference>
<organism evidence="1">
    <name type="scientific">Trepomonas sp. PC1</name>
    <dbReference type="NCBI Taxonomy" id="1076344"/>
    <lineage>
        <taxon>Eukaryota</taxon>
        <taxon>Metamonada</taxon>
        <taxon>Diplomonadida</taxon>
        <taxon>Hexamitidae</taxon>
        <taxon>Hexamitinae</taxon>
        <taxon>Trepomonas</taxon>
    </lineage>
</organism>
<name>A0A146K4Q4_9EUKA</name>
<dbReference type="EMBL" id="GDID01005732">
    <property type="protein sequence ID" value="JAP90874.1"/>
    <property type="molecule type" value="Transcribed_RNA"/>
</dbReference>
<protein>
    <submittedName>
        <fullName evidence="1">Uncharacterized protein</fullName>
    </submittedName>
</protein>
<feature type="non-terminal residue" evidence="1">
    <location>
        <position position="103"/>
    </location>
</feature>
<evidence type="ECO:0000313" key="1">
    <source>
        <dbReference type="EMBL" id="JAP90874.1"/>
    </source>
</evidence>
<feature type="non-terminal residue" evidence="1">
    <location>
        <position position="1"/>
    </location>
</feature>
<gene>
    <name evidence="1" type="ORF">TPC1_17690</name>
</gene>